<dbReference type="STRING" id="29563.SAMN02983006_01935"/>
<name>A0A1I4K8F5_9FIRM</name>
<dbReference type="SUPFAM" id="SSF52540">
    <property type="entry name" value="P-loop containing nucleoside triphosphate hydrolases"/>
    <property type="match status" value="1"/>
</dbReference>
<accession>A0A1I4K8F5</accession>
<protein>
    <submittedName>
        <fullName evidence="3">Type III restriction enzyme, res subunit</fullName>
    </submittedName>
</protein>
<evidence type="ECO:0000313" key="3">
    <source>
        <dbReference type="EMBL" id="SFL74970.1"/>
    </source>
</evidence>
<dbReference type="GO" id="GO:0005524">
    <property type="term" value="F:ATP binding"/>
    <property type="evidence" value="ECO:0007669"/>
    <property type="project" value="InterPro"/>
</dbReference>
<dbReference type="Gene3D" id="3.40.50.300">
    <property type="entry name" value="P-loop containing nucleotide triphosphate hydrolases"/>
    <property type="match status" value="1"/>
</dbReference>
<dbReference type="EMBL" id="FOTI01000029">
    <property type="protein sequence ID" value="SFL74970.1"/>
    <property type="molecule type" value="Genomic_DNA"/>
</dbReference>
<keyword evidence="4" id="KW-1185">Reference proteome</keyword>
<dbReference type="GO" id="GO:0016787">
    <property type="term" value="F:hydrolase activity"/>
    <property type="evidence" value="ECO:0007669"/>
    <property type="project" value="InterPro"/>
</dbReference>
<reference evidence="3 4" key="1">
    <citation type="submission" date="2016-10" db="EMBL/GenBank/DDBJ databases">
        <authorList>
            <person name="de Groot N.N."/>
        </authorList>
    </citation>
    <scope>NUCLEOTIDE SEQUENCE [LARGE SCALE GENOMIC DNA]</scope>
    <source>
        <strain evidence="3 4">ATCC 51327</strain>
    </source>
</reference>
<dbReference type="InterPro" id="IPR006935">
    <property type="entry name" value="Helicase/UvrB_N"/>
</dbReference>
<evidence type="ECO:0000256" key="1">
    <source>
        <dbReference type="SAM" id="Coils"/>
    </source>
</evidence>
<keyword evidence="1" id="KW-0175">Coiled coil</keyword>
<feature type="coiled-coil region" evidence="1">
    <location>
        <begin position="894"/>
        <end position="921"/>
    </location>
</feature>
<dbReference type="InterPro" id="IPR027417">
    <property type="entry name" value="P-loop_NTPase"/>
</dbReference>
<evidence type="ECO:0000313" key="4">
    <source>
        <dbReference type="Proteomes" id="UP000199006"/>
    </source>
</evidence>
<proteinExistence type="predicted"/>
<dbReference type="RefSeq" id="WP_089862009.1">
    <property type="nucleotide sequence ID" value="NZ_FOTI01000029.1"/>
</dbReference>
<evidence type="ECO:0000259" key="2">
    <source>
        <dbReference type="Pfam" id="PF04851"/>
    </source>
</evidence>
<gene>
    <name evidence="3" type="ORF">SAMN02983006_01935</name>
</gene>
<dbReference type="Pfam" id="PF04851">
    <property type="entry name" value="ResIII"/>
    <property type="match status" value="1"/>
</dbReference>
<dbReference type="Proteomes" id="UP000199006">
    <property type="component" value="Unassembled WGS sequence"/>
</dbReference>
<dbReference type="AlphaFoldDB" id="A0A1I4K8F5"/>
<feature type="domain" description="Helicase/UvrB N-terminal" evidence="2">
    <location>
        <begin position="151"/>
        <end position="291"/>
    </location>
</feature>
<dbReference type="GO" id="GO:0003677">
    <property type="term" value="F:DNA binding"/>
    <property type="evidence" value="ECO:0007669"/>
    <property type="project" value="InterPro"/>
</dbReference>
<organism evidence="3 4">
    <name type="scientific">Halanaerobium salsuginis</name>
    <dbReference type="NCBI Taxonomy" id="29563"/>
    <lineage>
        <taxon>Bacteria</taxon>
        <taxon>Bacillati</taxon>
        <taxon>Bacillota</taxon>
        <taxon>Clostridia</taxon>
        <taxon>Halanaerobiales</taxon>
        <taxon>Halanaerobiaceae</taxon>
        <taxon>Halanaerobium</taxon>
    </lineage>
</organism>
<dbReference type="OrthoDB" id="9804145at2"/>
<sequence length="1111" mass="130174">MKLENRLILNKYLLSLFGVERFASIENSNLFNNKTLRDVLINSHEGFNEEGKSYFMSNLIANLEIEDNLLNNLETYDQNIKSYLDHINTKRDNPIILKYFQYLAVLFTEIYLDRYFNHRDKFLNNLNSFIDKENKKVKKEKERYSHFNESDLHKLAYYMATGSGKTLIMHINYLQYLNYTDREIDNIILVTPNSGLSQQHIKEFRLSNIESDLFINLKGSMFNKGQIEVIEITKLVETKTGEGDSEEVGSFEGHNLVLVDEGHRGSGGDVWKDNREMLARDGFIFEYSATFGQAVGSRVDRSEKWDNETDYLNKKVNEIGLDENVRDEIFNINKNKTYINMSLFQLEKKMKEYNLLEIQQERIKSLYNNLLEEYSKAIIFDYSYKFFYEDGYGKDYDILNLKESQLKEYNNNFLLANLVSFYEQKLLYQDEEQELAEYNLENPLLLFVGHTVSASGSLTIDDKTSISDVEFVIQFLNNFLNNRTDIINSIDDIIYNHSFKDKDGQDVFAGRFSYLKEKDLSAEDIYNDLLLKVFNTSSIGSANLELYEIKNAEGEIGLKLKGKDYFALINIGDVSRLTKRLEKAGITILEDNFSDSFFTRINSHNSDINILIGSRKFTEGWNSYRVSSIGLLNIGRSEGSQIIQLFGRGVRLKGLNNSLQRSTVFTDRDHPAFIKLLETLNIFGIKADYMEKFREYLEKEGIDTAGYEEIDLPIKPDKQFLGNDLLTIKLEEGYNFQDDRFIQLEVDKDIDVTIDLRPKLEQLSSSSKQEEDELTVEQKYYLDEVEKDIFNYVDWDKLYLEMINYKKQRQFSNLLIKKELLKEIIENKLYTLYCNKSTLAVNSFAKLAEIEDIIIKILKKYISQFYQSQRLAYENTHLKYTPLSREDGNFQDYVVKVEKKNKKLIKEIKNLIDKKDEIYDQRLKGIKFIPNVYFDRHLFQPLLVQGGKLKSTPVGLNKDEKTFIEDLKEFFIQNKESSGLKDKEIYILRNLTRGKGVGFYAAGNFYPDFILWIKDGKKQYINFIDPKGILMLHYLENPKIKLYEILNGIQDDLKETVDDEVILNSFIISNTDSKTIRKEWGRTKKELEENNVLFVEDRDIIARMFRKILFT</sequence>